<dbReference type="GO" id="GO:0042274">
    <property type="term" value="P:ribosomal small subunit biogenesis"/>
    <property type="evidence" value="ECO:0007669"/>
    <property type="project" value="TreeGrafter"/>
</dbReference>
<name>A0A9J5ZHK9_SOLCO</name>
<dbReference type="GO" id="GO:0005730">
    <property type="term" value="C:nucleolus"/>
    <property type="evidence" value="ECO:0007669"/>
    <property type="project" value="TreeGrafter"/>
</dbReference>
<dbReference type="PANTHER" id="PTHR18034">
    <property type="entry name" value="CELL CYCLE CONTROL PROTEIN CWF22-RELATED"/>
    <property type="match status" value="1"/>
</dbReference>
<dbReference type="GO" id="GO:0003723">
    <property type="term" value="F:RNA binding"/>
    <property type="evidence" value="ECO:0007669"/>
    <property type="project" value="TreeGrafter"/>
</dbReference>
<accession>A0A9J5ZHK9</accession>
<dbReference type="AlphaFoldDB" id="A0A9J5ZHK9"/>
<reference evidence="2 3" key="1">
    <citation type="submission" date="2020-09" db="EMBL/GenBank/DDBJ databases">
        <title>De no assembly of potato wild relative species, Solanum commersonii.</title>
        <authorList>
            <person name="Cho K."/>
        </authorList>
    </citation>
    <scope>NUCLEOTIDE SEQUENCE [LARGE SCALE GENOMIC DNA]</scope>
    <source>
        <strain evidence="2">LZ3.2</strain>
        <tissue evidence="2">Leaf</tissue>
    </source>
</reference>
<gene>
    <name evidence="2" type="ORF">H5410_023692</name>
</gene>
<dbReference type="PANTHER" id="PTHR18034:SF4">
    <property type="entry name" value="NUCLEOLAR MIF4G DOMAIN-CONTAINING PROTEIN 1"/>
    <property type="match status" value="1"/>
</dbReference>
<evidence type="ECO:0000313" key="3">
    <source>
        <dbReference type="Proteomes" id="UP000824120"/>
    </source>
</evidence>
<sequence length="358" mass="41557">MKRKKTKFEELLATEIRGQDISADEDLALERKLAKKLKVKRRKLLGDDDDMNNLFEGIPSLLDSFEDENTQLVGEARRKRDKSSSNERSKEKRYNKEAQGEDHDQEEEQKADSTPYCTDVKAAAGSAAKENAKYVTPCLRMSEANVESITSEISTIYQTVGRTFGSQIFNEEVLASCSRGPRGNEQLSQKLSGLWTPQGWNLMFRRALNDWEVGRVADLLHALNLFPGTVTESDKPVWRLHSRGVFTVKSCYWERNTNHFLTTVWPWKLIWKIKIATDLWNMFVCILGVNWTMPRTTFEVLTHWQGVGKRGSKEDWWKNIPACIWWTLWKERNGRCFEGKVSSPEEIKMRCLSLLYFW</sequence>
<comment type="caution">
    <text evidence="2">The sequence shown here is derived from an EMBL/GenBank/DDBJ whole genome shotgun (WGS) entry which is preliminary data.</text>
</comment>
<proteinExistence type="predicted"/>
<protein>
    <submittedName>
        <fullName evidence="2">Uncharacterized protein</fullName>
    </submittedName>
</protein>
<evidence type="ECO:0000256" key="1">
    <source>
        <dbReference type="SAM" id="MobiDB-lite"/>
    </source>
</evidence>
<evidence type="ECO:0000313" key="2">
    <source>
        <dbReference type="EMBL" id="KAG5612411.1"/>
    </source>
</evidence>
<organism evidence="2 3">
    <name type="scientific">Solanum commersonii</name>
    <name type="common">Commerson's wild potato</name>
    <name type="synonym">Commerson's nightshade</name>
    <dbReference type="NCBI Taxonomy" id="4109"/>
    <lineage>
        <taxon>Eukaryota</taxon>
        <taxon>Viridiplantae</taxon>
        <taxon>Streptophyta</taxon>
        <taxon>Embryophyta</taxon>
        <taxon>Tracheophyta</taxon>
        <taxon>Spermatophyta</taxon>
        <taxon>Magnoliopsida</taxon>
        <taxon>eudicotyledons</taxon>
        <taxon>Gunneridae</taxon>
        <taxon>Pentapetalae</taxon>
        <taxon>asterids</taxon>
        <taxon>lamiids</taxon>
        <taxon>Solanales</taxon>
        <taxon>Solanaceae</taxon>
        <taxon>Solanoideae</taxon>
        <taxon>Solaneae</taxon>
        <taxon>Solanum</taxon>
    </lineage>
</organism>
<dbReference type="InterPro" id="IPR050781">
    <property type="entry name" value="CWC22_splicing_factor"/>
</dbReference>
<dbReference type="OrthoDB" id="1256921at2759"/>
<dbReference type="Proteomes" id="UP000824120">
    <property type="component" value="Chromosome 4"/>
</dbReference>
<feature type="compositionally biased region" description="Basic and acidic residues" evidence="1">
    <location>
        <begin position="75"/>
        <end position="102"/>
    </location>
</feature>
<dbReference type="EMBL" id="JACXVP010000004">
    <property type="protein sequence ID" value="KAG5612411.1"/>
    <property type="molecule type" value="Genomic_DNA"/>
</dbReference>
<keyword evidence="3" id="KW-1185">Reference proteome</keyword>
<feature type="region of interest" description="Disordered" evidence="1">
    <location>
        <begin position="72"/>
        <end position="115"/>
    </location>
</feature>